<dbReference type="GO" id="GO:0005637">
    <property type="term" value="C:nuclear inner membrane"/>
    <property type="evidence" value="ECO:0007669"/>
    <property type="project" value="UniProtKB-SubCell"/>
</dbReference>
<feature type="transmembrane region" description="Helical" evidence="7">
    <location>
        <begin position="515"/>
        <end position="536"/>
    </location>
</feature>
<dbReference type="InterPro" id="IPR042321">
    <property type="entry name" value="Ima1"/>
</dbReference>
<dbReference type="GO" id="GO:0044732">
    <property type="term" value="C:mitotic spindle pole body"/>
    <property type="evidence" value="ECO:0007669"/>
    <property type="project" value="TreeGrafter"/>
</dbReference>
<protein>
    <recommendedName>
        <fullName evidence="8">Ima1 N-terminal domain-containing protein</fullName>
    </recommendedName>
</protein>
<dbReference type="GO" id="GO:0034992">
    <property type="term" value="C:microtubule organizing center attachment site"/>
    <property type="evidence" value="ECO:0007669"/>
    <property type="project" value="TreeGrafter"/>
</dbReference>
<evidence type="ECO:0000256" key="4">
    <source>
        <dbReference type="ARBA" id="ARBA00023136"/>
    </source>
</evidence>
<evidence type="ECO:0000256" key="3">
    <source>
        <dbReference type="ARBA" id="ARBA00022989"/>
    </source>
</evidence>
<keyword evidence="5" id="KW-0539">Nucleus</keyword>
<evidence type="ECO:0000313" key="9">
    <source>
        <dbReference type="EMBL" id="RSH87639.1"/>
    </source>
</evidence>
<accession>A0A427Y939</accession>
<feature type="compositionally biased region" description="Low complexity" evidence="6">
    <location>
        <begin position="337"/>
        <end position="359"/>
    </location>
</feature>
<keyword evidence="2 7" id="KW-0812">Transmembrane</keyword>
<dbReference type="EMBL" id="RSCE01000001">
    <property type="protein sequence ID" value="RSH87639.1"/>
    <property type="molecule type" value="Genomic_DNA"/>
</dbReference>
<name>A0A427Y939_9TREE</name>
<evidence type="ECO:0000256" key="5">
    <source>
        <dbReference type="ARBA" id="ARBA00023242"/>
    </source>
</evidence>
<feature type="compositionally biased region" description="Low complexity" evidence="6">
    <location>
        <begin position="75"/>
        <end position="88"/>
    </location>
</feature>
<dbReference type="STRING" id="105984.A0A427Y939"/>
<feature type="region of interest" description="Disordered" evidence="6">
    <location>
        <begin position="337"/>
        <end position="428"/>
    </location>
</feature>
<evidence type="ECO:0000256" key="6">
    <source>
        <dbReference type="SAM" id="MobiDB-lite"/>
    </source>
</evidence>
<reference evidence="9 10" key="1">
    <citation type="submission" date="2018-11" db="EMBL/GenBank/DDBJ databases">
        <title>Genome sequence of Apiotrichum porosum DSM 27194.</title>
        <authorList>
            <person name="Aliyu H."/>
            <person name="Gorte O."/>
            <person name="Ochsenreither K."/>
        </authorList>
    </citation>
    <scope>NUCLEOTIDE SEQUENCE [LARGE SCALE GENOMIC DNA]</scope>
    <source>
        <strain evidence="9 10">DSM 27194</strain>
    </source>
</reference>
<evidence type="ECO:0000313" key="10">
    <source>
        <dbReference type="Proteomes" id="UP000279236"/>
    </source>
</evidence>
<feature type="region of interest" description="Disordered" evidence="6">
    <location>
        <begin position="67"/>
        <end position="88"/>
    </location>
</feature>
<keyword evidence="4 7" id="KW-0472">Membrane</keyword>
<dbReference type="OrthoDB" id="5966927at2759"/>
<evidence type="ECO:0000256" key="2">
    <source>
        <dbReference type="ARBA" id="ARBA00022692"/>
    </source>
</evidence>
<evidence type="ECO:0000256" key="7">
    <source>
        <dbReference type="SAM" id="Phobius"/>
    </source>
</evidence>
<sequence length="598" mass="62945">MRLARRPKQRECYYCLTADAQDTPGADPRARPANWRCSECGCWNVYDGRGVIMGDLPAMRDSTLNGASFAKRGRPSSARLPTPSSTRSSPFCRDCVTNQTLVMNLLSNYLPDESDPSYQGLSDDLPRYIASLHERYPPVCAACQPSVDDALKRSDQRAQAEAWGRALRRGAMKPDKPGRSLGVVEVGMWRVRGVLWVLDAAMSWGIGLAAWLAPDDLATVASSRTIGLRATTYVLVFRVFAILWAVWDPTWLRRTRSQAALEGRSAWVAAMLALCCLRTGTAIFLSSWSRNGAVKAPSLLVKCAASDFIATIAALYQLRVSQPVALTLVRPIHASPSATPAPAAAQSPASLSSLSLNPAPIQPPPAASNHVFGQQSMVQPVQNRDESEPMDWEPSLAPGSMSAAEGDDWDSFGVGRQRMFPPQTGNDETGLESLLAGWGISAGAVGGTAPTSNGPSGIPMGSLPSAPLAPRGLVLDDAKLRLARKVLLGARLLALVAAVGSVTIGIRIHDFAAPALATLLGLEAAASALALAVVLASRRPGSVPLAAIVLASDAVVRAAALVSPSVPTSLPHEALAAAGAEIACAAWAALDAFVLVST</sequence>
<comment type="caution">
    <text evidence="9">The sequence shown here is derived from an EMBL/GenBank/DDBJ whole genome shotgun (WGS) entry which is preliminary data.</text>
</comment>
<dbReference type="PANTHER" id="PTHR28538:SF1">
    <property type="entry name" value="INTEGRAL INNER NUCLEAR MEMBRANE PROTEIN IMA1"/>
    <property type="match status" value="1"/>
</dbReference>
<feature type="domain" description="Ima1 N-terminal" evidence="8">
    <location>
        <begin position="11"/>
        <end position="147"/>
    </location>
</feature>
<dbReference type="Pfam" id="PF09779">
    <property type="entry name" value="Ima1_N"/>
    <property type="match status" value="1"/>
</dbReference>
<dbReference type="GO" id="GO:0034506">
    <property type="term" value="C:chromosome, centromeric core domain"/>
    <property type="evidence" value="ECO:0007669"/>
    <property type="project" value="TreeGrafter"/>
</dbReference>
<keyword evidence="10" id="KW-1185">Reference proteome</keyword>
<dbReference type="GO" id="GO:0071765">
    <property type="term" value="P:nuclear inner membrane organization"/>
    <property type="evidence" value="ECO:0007669"/>
    <property type="project" value="InterPro"/>
</dbReference>
<feature type="transmembrane region" description="Helical" evidence="7">
    <location>
        <begin position="488"/>
        <end position="509"/>
    </location>
</feature>
<feature type="transmembrane region" description="Helical" evidence="7">
    <location>
        <begin position="226"/>
        <end position="247"/>
    </location>
</feature>
<dbReference type="Proteomes" id="UP000279236">
    <property type="component" value="Unassembled WGS sequence"/>
</dbReference>
<dbReference type="RefSeq" id="XP_028479847.1">
    <property type="nucleotide sequence ID" value="XM_028615990.1"/>
</dbReference>
<dbReference type="GeneID" id="39584695"/>
<feature type="transmembrane region" description="Helical" evidence="7">
    <location>
        <begin position="543"/>
        <end position="562"/>
    </location>
</feature>
<feature type="transmembrane region" description="Helical" evidence="7">
    <location>
        <begin position="574"/>
        <end position="596"/>
    </location>
</feature>
<dbReference type="InterPro" id="IPR018617">
    <property type="entry name" value="Ima1_N"/>
</dbReference>
<evidence type="ECO:0000259" key="8">
    <source>
        <dbReference type="Pfam" id="PF09779"/>
    </source>
</evidence>
<feature type="compositionally biased region" description="Polar residues" evidence="6">
    <location>
        <begin position="371"/>
        <end position="382"/>
    </location>
</feature>
<dbReference type="PANTHER" id="PTHR28538">
    <property type="entry name" value="INTEGRAL INNER NUCLEAR MEMBRANE PROTEIN IMA1"/>
    <property type="match status" value="1"/>
</dbReference>
<gene>
    <name evidence="9" type="ORF">EHS24_000152</name>
</gene>
<evidence type="ECO:0000256" key="1">
    <source>
        <dbReference type="ARBA" id="ARBA00004473"/>
    </source>
</evidence>
<keyword evidence="3 7" id="KW-1133">Transmembrane helix</keyword>
<feature type="transmembrane region" description="Helical" evidence="7">
    <location>
        <begin position="194"/>
        <end position="214"/>
    </location>
</feature>
<organism evidence="9 10">
    <name type="scientific">Apiotrichum porosum</name>
    <dbReference type="NCBI Taxonomy" id="105984"/>
    <lineage>
        <taxon>Eukaryota</taxon>
        <taxon>Fungi</taxon>
        <taxon>Dikarya</taxon>
        <taxon>Basidiomycota</taxon>
        <taxon>Agaricomycotina</taxon>
        <taxon>Tremellomycetes</taxon>
        <taxon>Trichosporonales</taxon>
        <taxon>Trichosporonaceae</taxon>
        <taxon>Apiotrichum</taxon>
    </lineage>
</organism>
<dbReference type="AlphaFoldDB" id="A0A427Y939"/>
<comment type="subcellular location">
    <subcellularLocation>
        <location evidence="1">Nucleus inner membrane</location>
        <topology evidence="1">Multi-pass membrane protein</topology>
    </subcellularLocation>
</comment>
<proteinExistence type="predicted"/>